<evidence type="ECO:0000313" key="3">
    <source>
        <dbReference type="Proteomes" id="UP000619376"/>
    </source>
</evidence>
<evidence type="ECO:0000313" key="2">
    <source>
        <dbReference type="EMBL" id="GHF48673.1"/>
    </source>
</evidence>
<organism evidence="2 3">
    <name type="scientific">Deinococcus metalli</name>
    <dbReference type="NCBI Taxonomy" id="1141878"/>
    <lineage>
        <taxon>Bacteria</taxon>
        <taxon>Thermotogati</taxon>
        <taxon>Deinococcota</taxon>
        <taxon>Deinococci</taxon>
        <taxon>Deinococcales</taxon>
        <taxon>Deinococcaceae</taxon>
        <taxon>Deinococcus</taxon>
    </lineage>
</organism>
<reference evidence="3" key="1">
    <citation type="journal article" date="2019" name="Int. J. Syst. Evol. Microbiol.">
        <title>The Global Catalogue of Microorganisms (GCM) 10K type strain sequencing project: providing services to taxonomists for standard genome sequencing and annotation.</title>
        <authorList>
            <consortium name="The Broad Institute Genomics Platform"/>
            <consortium name="The Broad Institute Genome Sequencing Center for Infectious Disease"/>
            <person name="Wu L."/>
            <person name="Ma J."/>
        </authorList>
    </citation>
    <scope>NUCLEOTIDE SEQUENCE [LARGE SCALE GENOMIC DNA]</scope>
    <source>
        <strain evidence="3">CGMCC 1.18437</strain>
    </source>
</reference>
<protein>
    <submittedName>
        <fullName evidence="2">Uncharacterized protein</fullName>
    </submittedName>
</protein>
<keyword evidence="3" id="KW-1185">Reference proteome</keyword>
<feature type="compositionally biased region" description="Basic and acidic residues" evidence="1">
    <location>
        <begin position="46"/>
        <end position="60"/>
    </location>
</feature>
<gene>
    <name evidence="2" type="ORF">GCM10017781_26320</name>
</gene>
<name>A0ABQ3JPF2_9DEIO</name>
<proteinExistence type="predicted"/>
<evidence type="ECO:0000256" key="1">
    <source>
        <dbReference type="SAM" id="MobiDB-lite"/>
    </source>
</evidence>
<feature type="compositionally biased region" description="Polar residues" evidence="1">
    <location>
        <begin position="30"/>
        <end position="45"/>
    </location>
</feature>
<dbReference type="EMBL" id="BNAJ01000006">
    <property type="protein sequence ID" value="GHF48673.1"/>
    <property type="molecule type" value="Genomic_DNA"/>
</dbReference>
<dbReference type="Proteomes" id="UP000619376">
    <property type="component" value="Unassembled WGS sequence"/>
</dbReference>
<feature type="region of interest" description="Disordered" evidence="1">
    <location>
        <begin position="30"/>
        <end position="60"/>
    </location>
</feature>
<comment type="caution">
    <text evidence="2">The sequence shown here is derived from an EMBL/GenBank/DDBJ whole genome shotgun (WGS) entry which is preliminary data.</text>
</comment>
<sequence>MDVSNGPKGTLDLAGETAIKALGYVVDAISSSPNDTKMPSAASSRSADEETAHRGDFEPLTHHFDDVEVTSWFSAMQGPPACVAAKHGPCLPLALPCIPLPAGGW</sequence>
<accession>A0ABQ3JPF2</accession>